<dbReference type="EMBL" id="AJFU01000005">
    <property type="protein sequence ID" value="EIE41855.1"/>
    <property type="molecule type" value="Genomic_DNA"/>
</dbReference>
<proteinExistence type="predicted"/>
<organism evidence="1 2">
    <name type="scientific">Mycoplasmopsis canis UFG4</name>
    <dbReference type="NCBI Taxonomy" id="1131455"/>
    <lineage>
        <taxon>Bacteria</taxon>
        <taxon>Bacillati</taxon>
        <taxon>Mycoplasmatota</taxon>
        <taxon>Mycoplasmoidales</taxon>
        <taxon>Metamycoplasmataceae</taxon>
        <taxon>Mycoplasmopsis</taxon>
    </lineage>
</organism>
<reference evidence="1 2" key="1">
    <citation type="journal article" date="2012" name="J. Bacteriol.">
        <title>Genome annotation of five Mycoplasma canis strains.</title>
        <authorList>
            <person name="Brown D.R."/>
            <person name="May M."/>
            <person name="Michaels D.L."/>
            <person name="Barbet A.F."/>
        </authorList>
    </citation>
    <scope>NUCLEOTIDE SEQUENCE [LARGE SCALE GENOMIC DNA]</scope>
    <source>
        <strain evidence="1 2">UFG4</strain>
    </source>
</reference>
<accession>I1A5T4</accession>
<dbReference type="AlphaFoldDB" id="I1A5T4"/>
<dbReference type="RefSeq" id="WP_004797180.1">
    <property type="nucleotide sequence ID" value="NZ_AJFU01000005.1"/>
</dbReference>
<evidence type="ECO:0000313" key="2">
    <source>
        <dbReference type="Proteomes" id="UP000006229"/>
    </source>
</evidence>
<gene>
    <name evidence="1" type="ORF">MCANUFG4_02191</name>
</gene>
<evidence type="ECO:0000313" key="1">
    <source>
        <dbReference type="EMBL" id="EIE41855.1"/>
    </source>
</evidence>
<name>I1A5T4_9BACT</name>
<sequence>MKLWLKISFIQGSFTFKQKENTSAPTERKVDKIMAINNVVNPTRIAKGYGWEYLIFKPDYSYWPFDNELAKTYLSVTHEKKLWKSLLEGHHITIHVTKEKSSRKKKESYTGR</sequence>
<keyword evidence="2" id="KW-1185">Reference proteome</keyword>
<dbReference type="Proteomes" id="UP000006229">
    <property type="component" value="Unassembled WGS sequence"/>
</dbReference>
<protein>
    <submittedName>
        <fullName evidence="1">Uncharacterized protein</fullName>
    </submittedName>
</protein>
<comment type="caution">
    <text evidence="1">The sequence shown here is derived from an EMBL/GenBank/DDBJ whole genome shotgun (WGS) entry which is preliminary data.</text>
</comment>